<sequence>MKMDDDEFLCVDEDQQWRQGRSYVWSMFTTPLLIHNINGSGERGHAMLKEVEKSLLSNILSRRRDHHHRDLNEEEDDDSENDACNSKPSSYNFYHHSSKPTKPKSKTPFLFFLPTRELIGDTYRLANIAREMGMDLYPTPSLSHIIFSFSSSSPSPSSSSSISSASSSSASSSALSLSSSFSMPLPTGAVLISFPSLSSSSLSHLRSFVSLSKGLFKLVFITTDSDYDPKSDDARNWDCCSISLFSRRTGDRIESMQSFSRALTGMGWTLYSTRKNPSLDSLNTATKSVHLFRKVDSGRVRGGRGNGEHRIRELRLPSLDFRNAPLKILQYIVLMTDDVFYLG</sequence>
<comment type="caution">
    <text evidence="2">The sequence shown here is derived from an EMBL/GenBank/DDBJ whole genome shotgun (WGS) entry which is preliminary data.</text>
</comment>
<dbReference type="EMBL" id="JABFAD010000012">
    <property type="protein sequence ID" value="MBA0814227.1"/>
    <property type="molecule type" value="Genomic_DNA"/>
</dbReference>
<dbReference type="AlphaFoldDB" id="A0A7J9HWK8"/>
<name>A0A7J9HWK8_9ROSI</name>
<protein>
    <submittedName>
        <fullName evidence="2">Uncharacterized protein</fullName>
    </submittedName>
</protein>
<organism evidence="2 3">
    <name type="scientific">Gossypium harknessii</name>
    <dbReference type="NCBI Taxonomy" id="34285"/>
    <lineage>
        <taxon>Eukaryota</taxon>
        <taxon>Viridiplantae</taxon>
        <taxon>Streptophyta</taxon>
        <taxon>Embryophyta</taxon>
        <taxon>Tracheophyta</taxon>
        <taxon>Spermatophyta</taxon>
        <taxon>Magnoliopsida</taxon>
        <taxon>eudicotyledons</taxon>
        <taxon>Gunneridae</taxon>
        <taxon>Pentapetalae</taxon>
        <taxon>rosids</taxon>
        <taxon>malvids</taxon>
        <taxon>Malvales</taxon>
        <taxon>Malvaceae</taxon>
        <taxon>Malvoideae</taxon>
        <taxon>Gossypium</taxon>
    </lineage>
</organism>
<keyword evidence="3" id="KW-1185">Reference proteome</keyword>
<reference evidence="2 3" key="1">
    <citation type="journal article" date="2019" name="Genome Biol. Evol.">
        <title>Insights into the evolution of the New World diploid cottons (Gossypium, subgenus Houzingenia) based on genome sequencing.</title>
        <authorList>
            <person name="Grover C.E."/>
            <person name="Arick M.A. 2nd"/>
            <person name="Thrash A."/>
            <person name="Conover J.L."/>
            <person name="Sanders W.S."/>
            <person name="Peterson D.G."/>
            <person name="Frelichowski J.E."/>
            <person name="Scheffler J.A."/>
            <person name="Scheffler B.E."/>
            <person name="Wendel J.F."/>
        </authorList>
    </citation>
    <scope>NUCLEOTIDE SEQUENCE [LARGE SCALE GENOMIC DNA]</scope>
    <source>
        <strain evidence="2">0</strain>
        <tissue evidence="2">Leaf</tissue>
    </source>
</reference>
<evidence type="ECO:0000313" key="2">
    <source>
        <dbReference type="EMBL" id="MBA0814227.1"/>
    </source>
</evidence>
<gene>
    <name evidence="2" type="ORF">Gohar_020067</name>
</gene>
<feature type="region of interest" description="Disordered" evidence="1">
    <location>
        <begin position="69"/>
        <end position="103"/>
    </location>
</feature>
<evidence type="ECO:0000256" key="1">
    <source>
        <dbReference type="SAM" id="MobiDB-lite"/>
    </source>
</evidence>
<accession>A0A7J9HWK8</accession>
<feature type="compositionally biased region" description="Polar residues" evidence="1">
    <location>
        <begin position="83"/>
        <end position="92"/>
    </location>
</feature>
<feature type="compositionally biased region" description="Acidic residues" evidence="1">
    <location>
        <begin position="72"/>
        <end position="81"/>
    </location>
</feature>
<proteinExistence type="predicted"/>
<evidence type="ECO:0000313" key="3">
    <source>
        <dbReference type="Proteomes" id="UP000593560"/>
    </source>
</evidence>
<dbReference type="Proteomes" id="UP000593560">
    <property type="component" value="Unassembled WGS sequence"/>
</dbReference>
<dbReference type="OrthoDB" id="1904540at2759"/>